<dbReference type="EMBL" id="QEIN01000029">
    <property type="protein sequence ID" value="RCV60905.1"/>
    <property type="molecule type" value="Genomic_DNA"/>
</dbReference>
<gene>
    <name evidence="2" type="ORF">DEF24_05695</name>
</gene>
<dbReference type="Proteomes" id="UP000253318">
    <property type="component" value="Unassembled WGS sequence"/>
</dbReference>
<accession>A0A368T907</accession>
<feature type="signal peptide" evidence="1">
    <location>
        <begin position="1"/>
        <end position="32"/>
    </location>
</feature>
<dbReference type="InterPro" id="IPR043777">
    <property type="entry name" value="DUF5719"/>
</dbReference>
<protein>
    <recommendedName>
        <fullName evidence="4">Secreted protein</fullName>
    </recommendedName>
</protein>
<evidence type="ECO:0000256" key="1">
    <source>
        <dbReference type="SAM" id="SignalP"/>
    </source>
</evidence>
<dbReference type="RefSeq" id="WP_114397875.1">
    <property type="nucleotide sequence ID" value="NZ_QEIM01000051.1"/>
</dbReference>
<evidence type="ECO:0008006" key="4">
    <source>
        <dbReference type="Google" id="ProtNLM"/>
    </source>
</evidence>
<name>A0A368T907_9ACTN</name>
<sequence>MRLIVENRFALLALVMVALAALFGVAALTAPAADRAASEPSGVVATVESAVRACPAPRGGDGARSAIAAFAPAGGGSEAGALAAAENGAAGTAVGDPGTAGNPWRADTDGDRHTVLRAGGAAAAGLEVVQTTVGDADGDAFATELRCPEPSVSTWFAAPGGAELDDLRLFLANVDDSAATVNVDIYATDGPAFSEDTRGVTVPAHDEIELPLNELVEATEAVAVHVRTSSGRVAASLFAERTGTGADWVPPTTPPAERHVITGIPAGGGDKRLIAATLGDDPASATVRIITDEGEVTDAVQRLEIPPAASSTLVVEGPIGDRPATLVVESDQPVVVGAAYQRSGGADTAYTAATPPLAGPFDGRAVVPAYPSGTTTDLVFGAPGRGGQVVVTPVGADGEPGTPQEVEIPAEHTVVPDLDLPRSTRALLVDVADGSGPVHAARLLRQGSGGGRSTAVQPLRPAPAEVRLPAASDSLISVVP</sequence>
<reference evidence="2 3" key="1">
    <citation type="submission" date="2018-04" db="EMBL/GenBank/DDBJ databases">
        <title>Novel actinobacteria from marine sediment.</title>
        <authorList>
            <person name="Ng Z.Y."/>
            <person name="Tan G.Y.A."/>
        </authorList>
    </citation>
    <scope>NUCLEOTIDE SEQUENCE [LARGE SCALE GENOMIC DNA]</scope>
    <source>
        <strain evidence="2 3">TPS81</strain>
    </source>
</reference>
<feature type="chain" id="PRO_5016867519" description="Secreted protein" evidence="1">
    <location>
        <begin position="33"/>
        <end position="480"/>
    </location>
</feature>
<proteinExistence type="predicted"/>
<comment type="caution">
    <text evidence="2">The sequence shown here is derived from an EMBL/GenBank/DDBJ whole genome shotgun (WGS) entry which is preliminary data.</text>
</comment>
<keyword evidence="3" id="KW-1185">Reference proteome</keyword>
<evidence type="ECO:0000313" key="2">
    <source>
        <dbReference type="EMBL" id="RCV60905.1"/>
    </source>
</evidence>
<organism evidence="2 3">
    <name type="scientific">Marinitenerispora sediminis</name>
    <dbReference type="NCBI Taxonomy" id="1931232"/>
    <lineage>
        <taxon>Bacteria</taxon>
        <taxon>Bacillati</taxon>
        <taxon>Actinomycetota</taxon>
        <taxon>Actinomycetes</taxon>
        <taxon>Streptosporangiales</taxon>
        <taxon>Nocardiopsidaceae</taxon>
        <taxon>Marinitenerispora</taxon>
    </lineage>
</organism>
<dbReference type="Pfam" id="PF18986">
    <property type="entry name" value="DUF5719"/>
    <property type="match status" value="1"/>
</dbReference>
<keyword evidence="1" id="KW-0732">Signal</keyword>
<dbReference type="OrthoDB" id="3729011at2"/>
<dbReference type="AlphaFoldDB" id="A0A368T907"/>
<evidence type="ECO:0000313" key="3">
    <source>
        <dbReference type="Proteomes" id="UP000253318"/>
    </source>
</evidence>